<dbReference type="OrthoDB" id="265169at2759"/>
<dbReference type="PANTHER" id="PTHR37035:SF4">
    <property type="entry name" value="C3H1-TYPE DOMAIN-CONTAINING PROTEIN"/>
    <property type="match status" value="1"/>
</dbReference>
<name>A0A3S5IQI0_TRYRA</name>
<dbReference type="PROSITE" id="PS50103">
    <property type="entry name" value="ZF_C3H1"/>
    <property type="match status" value="2"/>
</dbReference>
<feature type="compositionally biased region" description="Low complexity" evidence="2">
    <location>
        <begin position="37"/>
        <end position="47"/>
    </location>
</feature>
<accession>A0A3S5IQI0</accession>
<dbReference type="AlphaFoldDB" id="A0A3S5IQI0"/>
<dbReference type="OMA" id="WNAKANT"/>
<feature type="region of interest" description="Disordered" evidence="2">
    <location>
        <begin position="37"/>
        <end position="66"/>
    </location>
</feature>
<dbReference type="InterPro" id="IPR053125">
    <property type="entry name" value="RNA-bd_mRNA_stabilization_reg"/>
</dbReference>
<keyword evidence="1" id="KW-0862">Zinc</keyword>
<sequence>MELNYIGAQCVDISGHTTPTNETPCKSTPGNSHVENLGNHALLNGANPPFRPSNSPEDEDTSRMPKSADTLLTSFSSSLCLTEAFQTTTHTLGSSTFSGTSALQNPANAFAVLWETGAKAIFASLGSEVGGSAAEACCDIPLFSNLGGNANAASAPPPSPKYEKPAKNSCSRDEDDDIFSMLNPQPCAAGGNIWKSDATNEGSLERDDESCLEMPQVLPIPSTASSDFLESVTEERFDFMHDTDIEEKVLLVVDPRRSKLRVPLSAISPTRALGVRAQNPSLCLLYQSGRCRQGANCHQVHVDPEVVDRIRRIVDSLPCCCTFHGDYNAHLWNAKANTSRNVVISGVVVPLSRVAYTNGLTRFVTGTTQRPLSRGVLCRLHGKPGGCRYGADCWYLHVCREILENEFAIVIGSHTTNSTTEGNPALSPSVARTGSSVTHDVQATVSFKQQQRSLSTFPFAEISSSAVAVAPFLIQDHKNNGGVGTAFANSSPTVSSAFSCVWVHPTSLPQKSVPTLSSVAAAGGAGLHYESLLQGPFASTMPSQGVSSPSQNLRCETAVLMSNVYSANQAAFAFPMHDGLATQSSMSPTPPYHLVQQTQAVGVTGVQLNSFPSAAYPAMGFTQQQTQQQQQDGQQTYIPQQATNMASSAFIAPPAVYAPPSHLEGFVQLQASAGTGMTFLPAAPYLF</sequence>
<keyword evidence="1" id="KW-0479">Metal-binding</keyword>
<dbReference type="Proteomes" id="UP000283634">
    <property type="component" value="Unassembled WGS sequence"/>
</dbReference>
<dbReference type="GO" id="GO:0008270">
    <property type="term" value="F:zinc ion binding"/>
    <property type="evidence" value="ECO:0007669"/>
    <property type="project" value="UniProtKB-KW"/>
</dbReference>
<evidence type="ECO:0000259" key="3">
    <source>
        <dbReference type="PROSITE" id="PS50103"/>
    </source>
</evidence>
<keyword evidence="5" id="KW-1185">Reference proteome</keyword>
<evidence type="ECO:0000256" key="2">
    <source>
        <dbReference type="SAM" id="MobiDB-lite"/>
    </source>
</evidence>
<protein>
    <recommendedName>
        <fullName evidence="3">C3H1-type domain-containing protein</fullName>
    </recommendedName>
</protein>
<feature type="zinc finger region" description="C3H1-type" evidence="1">
    <location>
        <begin position="372"/>
        <end position="400"/>
    </location>
</feature>
<comment type="caution">
    <text evidence="4">The sequence shown here is derived from an EMBL/GenBank/DDBJ whole genome shotgun (WGS) entry which is preliminary data.</text>
</comment>
<dbReference type="VEuPathDB" id="TriTrypDB:TRSC58_03512"/>
<gene>
    <name evidence="4" type="ORF">TraAM80_07644</name>
</gene>
<dbReference type="InterPro" id="IPR000571">
    <property type="entry name" value="Znf_CCCH"/>
</dbReference>
<proteinExistence type="predicted"/>
<evidence type="ECO:0000256" key="1">
    <source>
        <dbReference type="PROSITE-ProRule" id="PRU00723"/>
    </source>
</evidence>
<evidence type="ECO:0000313" key="4">
    <source>
        <dbReference type="EMBL" id="RNF00352.1"/>
    </source>
</evidence>
<dbReference type="PANTHER" id="PTHR37035">
    <property type="entry name" value="C3H1-TYPE DOMAIN-CONTAINING PROTEIN-RELATED"/>
    <property type="match status" value="1"/>
</dbReference>
<keyword evidence="1" id="KW-0863">Zinc-finger</keyword>
<feature type="compositionally biased region" description="Basic and acidic residues" evidence="2">
    <location>
        <begin position="161"/>
        <end position="172"/>
    </location>
</feature>
<dbReference type="EMBL" id="MKGL01000330">
    <property type="protein sequence ID" value="RNF00352.1"/>
    <property type="molecule type" value="Genomic_DNA"/>
</dbReference>
<feature type="region of interest" description="Disordered" evidence="2">
    <location>
        <begin position="151"/>
        <end position="175"/>
    </location>
</feature>
<dbReference type="SMART" id="SM00356">
    <property type="entry name" value="ZnF_C3H1"/>
    <property type="match status" value="2"/>
</dbReference>
<reference evidence="4 5" key="1">
    <citation type="journal article" date="2018" name="BMC Genomics">
        <title>Genomic comparison of Trypanosoma conorhini and Trypanosoma rangeli to Trypanosoma cruzi strains of high and low virulence.</title>
        <authorList>
            <person name="Bradwell K.R."/>
            <person name="Koparde V.N."/>
            <person name="Matveyev A.V."/>
            <person name="Serrano M.G."/>
            <person name="Alves J.M."/>
            <person name="Parikh H."/>
            <person name="Huang B."/>
            <person name="Lee V."/>
            <person name="Espinosa-Alvarez O."/>
            <person name="Ortiz P.A."/>
            <person name="Costa-Martins A.G."/>
            <person name="Teixeira M.M."/>
            <person name="Buck G.A."/>
        </authorList>
    </citation>
    <scope>NUCLEOTIDE SEQUENCE [LARGE SCALE GENOMIC DNA]</scope>
    <source>
        <strain evidence="4 5">AM80</strain>
    </source>
</reference>
<dbReference type="RefSeq" id="XP_029235716.1">
    <property type="nucleotide sequence ID" value="XM_029384426.1"/>
</dbReference>
<dbReference type="GeneID" id="40331577"/>
<feature type="zinc finger region" description="C3H1-type" evidence="1">
    <location>
        <begin position="277"/>
        <end position="304"/>
    </location>
</feature>
<feature type="domain" description="C3H1-type" evidence="3">
    <location>
        <begin position="277"/>
        <end position="304"/>
    </location>
</feature>
<evidence type="ECO:0000313" key="5">
    <source>
        <dbReference type="Proteomes" id="UP000283634"/>
    </source>
</evidence>
<feature type="domain" description="C3H1-type" evidence="3">
    <location>
        <begin position="372"/>
        <end position="400"/>
    </location>
</feature>
<organism evidence="4 5">
    <name type="scientific">Trypanosoma rangeli</name>
    <dbReference type="NCBI Taxonomy" id="5698"/>
    <lineage>
        <taxon>Eukaryota</taxon>
        <taxon>Discoba</taxon>
        <taxon>Euglenozoa</taxon>
        <taxon>Kinetoplastea</taxon>
        <taxon>Metakinetoplastina</taxon>
        <taxon>Trypanosomatida</taxon>
        <taxon>Trypanosomatidae</taxon>
        <taxon>Trypanosoma</taxon>
        <taxon>Herpetosoma</taxon>
    </lineage>
</organism>